<keyword evidence="7 22" id="KW-0732">Signal</keyword>
<evidence type="ECO:0000256" key="2">
    <source>
        <dbReference type="ARBA" id="ARBA00004158"/>
    </source>
</evidence>
<evidence type="ECO:0000256" key="6">
    <source>
        <dbReference type="ARBA" id="ARBA00022692"/>
    </source>
</evidence>
<evidence type="ECO:0000256" key="19">
    <source>
        <dbReference type="ARBA" id="ARBA00076257"/>
    </source>
</evidence>
<feature type="domain" description="Lysosome-associated membrane glycoprotein 2-like luminal" evidence="23">
    <location>
        <begin position="180"/>
        <end position="351"/>
    </location>
</feature>
<reference evidence="27 28" key="1">
    <citation type="submission" date="2015-01" db="EMBL/GenBank/DDBJ databases">
        <title>Evolution of Trichinella species and genotypes.</title>
        <authorList>
            <person name="Korhonen P.K."/>
            <person name="Edoardo P."/>
            <person name="Giuseppe L.R."/>
            <person name="Gasser R.B."/>
        </authorList>
    </citation>
    <scope>NUCLEOTIDE SEQUENCE [LARGE SCALE GENOMIC DNA]</scope>
    <source>
        <strain evidence="25">ISS141</strain>
        <strain evidence="26">ISS588</strain>
    </source>
</reference>
<comment type="caution">
    <text evidence="26">The sequence shown here is derived from an EMBL/GenBank/DDBJ whole genome shotgun (WGS) entry which is preliminary data.</text>
</comment>
<gene>
    <name evidence="26" type="primary">LAMP1</name>
    <name evidence="26" type="ORF">T4B_4882</name>
    <name evidence="25" type="ORF">T4E_12289</name>
</gene>
<evidence type="ECO:0000256" key="14">
    <source>
        <dbReference type="ARBA" id="ARBA00023329"/>
    </source>
</evidence>
<evidence type="ECO:0000313" key="28">
    <source>
        <dbReference type="Proteomes" id="UP000054815"/>
    </source>
</evidence>
<dbReference type="InterPro" id="IPR002000">
    <property type="entry name" value="Lysosome-assoc_membr_glycop"/>
</dbReference>
<comment type="function">
    <text evidence="16">Plays a role in short-term synaptic plasticity in a subset of GABAergic neurons in the brain.</text>
</comment>
<name>A0A0V1IQR0_TRIPS</name>
<evidence type="ECO:0000313" key="25">
    <source>
        <dbReference type="EMBL" id="KRX90675.1"/>
    </source>
</evidence>
<keyword evidence="6 20" id="KW-0812">Transmembrane</keyword>
<dbReference type="InterPro" id="IPR048524">
    <property type="entry name" value="Lamp2-like_TM"/>
</dbReference>
<keyword evidence="13" id="KW-0966">Cell projection</keyword>
<evidence type="ECO:0000259" key="23">
    <source>
        <dbReference type="Pfam" id="PF01299"/>
    </source>
</evidence>
<accession>A0A0V1IQR0</accession>
<keyword evidence="27" id="KW-1185">Reference proteome</keyword>
<feature type="signal peptide" evidence="22">
    <location>
        <begin position="1"/>
        <end position="21"/>
    </location>
</feature>
<protein>
    <recommendedName>
        <fullName evidence="18">Lysosome-associated membrane glycoprotein 5</fullName>
    </recommendedName>
    <alternativeName>
        <fullName evidence="19">Lysosome-associated membrane protein 5</fullName>
    </alternativeName>
</protein>
<keyword evidence="14" id="KW-0968">Cytoplasmic vesicle</keyword>
<evidence type="ECO:0000259" key="24">
    <source>
        <dbReference type="Pfam" id="PF21222"/>
    </source>
</evidence>
<evidence type="ECO:0000256" key="16">
    <source>
        <dbReference type="ARBA" id="ARBA00053950"/>
    </source>
</evidence>
<evidence type="ECO:0000256" key="4">
    <source>
        <dbReference type="ARBA" id="ARBA00004279"/>
    </source>
</evidence>
<evidence type="ECO:0000256" key="5">
    <source>
        <dbReference type="ARBA" id="ARBA00009644"/>
    </source>
</evidence>
<evidence type="ECO:0000256" key="13">
    <source>
        <dbReference type="ARBA" id="ARBA00023273"/>
    </source>
</evidence>
<dbReference type="PRINTS" id="PR00336">
    <property type="entry name" value="LYSASSOCTDMP"/>
</dbReference>
<evidence type="ECO:0000256" key="22">
    <source>
        <dbReference type="SAM" id="SignalP"/>
    </source>
</evidence>
<keyword evidence="8" id="KW-0967">Endosome</keyword>
<dbReference type="GO" id="GO:0005765">
    <property type="term" value="C:lysosomal membrane"/>
    <property type="evidence" value="ECO:0007669"/>
    <property type="project" value="TreeGrafter"/>
</dbReference>
<dbReference type="PROSITE" id="PS51407">
    <property type="entry name" value="LAMP_3"/>
    <property type="match status" value="1"/>
</dbReference>
<dbReference type="EMBL" id="JYDU01000158">
    <property type="protein sequence ID" value="KRX90675.1"/>
    <property type="molecule type" value="Genomic_DNA"/>
</dbReference>
<dbReference type="Gene3D" id="2.40.160.110">
    <property type="match status" value="1"/>
</dbReference>
<dbReference type="PANTHER" id="PTHR11506:SF35">
    <property type="entry name" value="LYSOSOME-ASSOCIATED MEMBRANE GLYCOPROTEIN 5"/>
    <property type="match status" value="1"/>
</dbReference>
<evidence type="ECO:0000256" key="1">
    <source>
        <dbReference type="ARBA" id="ARBA00004151"/>
    </source>
</evidence>
<dbReference type="GO" id="GO:0031902">
    <property type="term" value="C:late endosome membrane"/>
    <property type="evidence" value="ECO:0007669"/>
    <property type="project" value="TreeGrafter"/>
</dbReference>
<dbReference type="Pfam" id="PF01299">
    <property type="entry name" value="Lamp2-like_luminal"/>
    <property type="match status" value="1"/>
</dbReference>
<sequence>MRVALLFCGLFYIAVITCEDAIPVYNVNDGDKIVGRIQTKAHFVDSLMNGNDTVVKVPEDAKVTKDKASPKDEVWVRFTWTASSILYEWDLNFKLKNENVIFESATLKQNKTNIQIFKPMMNFGNWTHAYSCKFVTTAANSNLPEKLPRMIMQSNKIQVFNFMKNFSEDVTTCPADLSAPDVGHWNLTNDKSEICLRFDGAIRLNVTYEAMNHAMESVLLNVPSSAYIIPSESYCATADASVNETTEQRLTLGFYDDWSLSYAFTRDANITGDKRGDHWILHAVTLKRKMMNVLTPNCLNPEKVETDELKNVKLLYTMNDRSYGCISDQIVQVDKDVVAHLSHMRVQPFMLSPQFFAEEKCSADLMTSDLIPIIIGAALAILVVIVLVAYLIGRARTRRQTYENI</sequence>
<evidence type="ECO:0000256" key="9">
    <source>
        <dbReference type="ARBA" id="ARBA00022989"/>
    </source>
</evidence>
<dbReference type="GO" id="GO:0072594">
    <property type="term" value="P:establishment of protein localization to organelle"/>
    <property type="evidence" value="ECO:0007669"/>
    <property type="project" value="TreeGrafter"/>
</dbReference>
<evidence type="ECO:0000256" key="8">
    <source>
        <dbReference type="ARBA" id="ARBA00022753"/>
    </source>
</evidence>
<evidence type="ECO:0000256" key="12">
    <source>
        <dbReference type="ARBA" id="ARBA00023180"/>
    </source>
</evidence>
<evidence type="ECO:0000256" key="17">
    <source>
        <dbReference type="ARBA" id="ARBA00060492"/>
    </source>
</evidence>
<evidence type="ECO:0000256" key="11">
    <source>
        <dbReference type="ARBA" id="ARBA00023136"/>
    </source>
</evidence>
<evidence type="ECO:0000256" key="7">
    <source>
        <dbReference type="ARBA" id="ARBA00022729"/>
    </source>
</evidence>
<evidence type="ECO:0000256" key="21">
    <source>
        <dbReference type="SAM" id="Phobius"/>
    </source>
</evidence>
<evidence type="ECO:0000313" key="26">
    <source>
        <dbReference type="EMBL" id="KRZ25138.1"/>
    </source>
</evidence>
<dbReference type="Proteomes" id="UP000054805">
    <property type="component" value="Unassembled WGS sequence"/>
</dbReference>
<feature type="domain" description="Lysosome-associated membrane glycoprotein 2-like transmembrane" evidence="24">
    <location>
        <begin position="371"/>
        <end position="398"/>
    </location>
</feature>
<dbReference type="AlphaFoldDB" id="A0A0V1IQR0"/>
<proteinExistence type="inferred from homology"/>
<keyword evidence="10" id="KW-0770">Synapse</keyword>
<evidence type="ECO:0000256" key="10">
    <source>
        <dbReference type="ARBA" id="ARBA00023018"/>
    </source>
</evidence>
<organism evidence="26 27">
    <name type="scientific">Trichinella pseudospiralis</name>
    <name type="common">Parasitic roundworm</name>
    <dbReference type="NCBI Taxonomy" id="6337"/>
    <lineage>
        <taxon>Eukaryota</taxon>
        <taxon>Metazoa</taxon>
        <taxon>Ecdysozoa</taxon>
        <taxon>Nematoda</taxon>
        <taxon>Enoplea</taxon>
        <taxon>Dorylaimia</taxon>
        <taxon>Trichinellida</taxon>
        <taxon>Trichinellidae</taxon>
        <taxon>Trichinella</taxon>
    </lineage>
</organism>
<keyword evidence="11 20" id="KW-0472">Membrane</keyword>
<evidence type="ECO:0000256" key="20">
    <source>
        <dbReference type="PROSITE-ProRule" id="PRU00740"/>
    </source>
</evidence>
<feature type="transmembrane region" description="Helical" evidence="21">
    <location>
        <begin position="370"/>
        <end position="392"/>
    </location>
</feature>
<feature type="chain" id="PRO_5010442973" description="Lysosome-associated membrane glycoprotein 5" evidence="22">
    <location>
        <begin position="22"/>
        <end position="405"/>
    </location>
</feature>
<dbReference type="PANTHER" id="PTHR11506">
    <property type="entry name" value="LYSOSOME-ASSOCIATED MEMBRANE GLYCOPROTEIN"/>
    <property type="match status" value="1"/>
</dbReference>
<keyword evidence="9 21" id="KW-1133">Transmembrane helix</keyword>
<evidence type="ECO:0000313" key="27">
    <source>
        <dbReference type="Proteomes" id="UP000054805"/>
    </source>
</evidence>
<comment type="caution">
    <text evidence="20">Lacks conserved residue(s) required for the propagation of feature annotation.</text>
</comment>
<evidence type="ECO:0000256" key="3">
    <source>
        <dbReference type="ARBA" id="ARBA00004172"/>
    </source>
</evidence>
<dbReference type="Proteomes" id="UP000054815">
    <property type="component" value="Unassembled WGS sequence"/>
</dbReference>
<dbReference type="Pfam" id="PF21222">
    <property type="entry name" value="Lamp2_2nd"/>
    <property type="match status" value="1"/>
</dbReference>
<comment type="subcellular location">
    <subcellularLocation>
        <location evidence="4">Cell projection</location>
        <location evidence="4">Dendrite</location>
    </subcellularLocation>
    <subcellularLocation>
        <location evidence="17">Cell projection</location>
        <location evidence="17">Growth cone membrane</location>
        <topology evidence="17">Single-pass type I membrane protein</topology>
    </subcellularLocation>
    <subcellularLocation>
        <location evidence="15">Cytoplasmic vesicle</location>
        <location evidence="15">Secretory vesicle</location>
        <location evidence="15">Synaptic vesicle membrane</location>
        <topology evidence="15">Single-pass type I membrane protein</topology>
    </subcellularLocation>
    <subcellularLocation>
        <location evidence="2">Early endosome membrane</location>
        <topology evidence="2">Single-pass type I membrane protein</topology>
    </subcellularLocation>
    <subcellularLocation>
        <location evidence="1">Endoplasmic reticulum-Golgi intermediate compartment membrane</location>
        <topology evidence="1">Single-pass type I membrane protein</topology>
    </subcellularLocation>
    <subcellularLocation>
        <location evidence="20">Membrane</location>
        <topology evidence="20">Single-pass type I membrane protein</topology>
    </subcellularLocation>
    <subcellularLocation>
        <location evidence="3">Recycling endosome</location>
    </subcellularLocation>
</comment>
<comment type="similarity">
    <text evidence="5 20">Belongs to the LAMP family.</text>
</comment>
<keyword evidence="12" id="KW-0325">Glycoprotein</keyword>
<dbReference type="STRING" id="6337.A0A0V1IQR0"/>
<dbReference type="GO" id="GO:0005886">
    <property type="term" value="C:plasma membrane"/>
    <property type="evidence" value="ECO:0007669"/>
    <property type="project" value="UniProtKB-SubCell"/>
</dbReference>
<dbReference type="EMBL" id="JYDS01000107">
    <property type="protein sequence ID" value="KRZ25138.1"/>
    <property type="molecule type" value="Genomic_DNA"/>
</dbReference>
<evidence type="ECO:0000256" key="18">
    <source>
        <dbReference type="ARBA" id="ARBA00074379"/>
    </source>
</evidence>
<evidence type="ECO:0000256" key="15">
    <source>
        <dbReference type="ARBA" id="ARBA00029428"/>
    </source>
</evidence>
<dbReference type="InterPro" id="IPR048528">
    <property type="entry name" value="Lamp2-like_luminal"/>
</dbReference>